<evidence type="ECO:0008006" key="2">
    <source>
        <dbReference type="Google" id="ProtNLM"/>
    </source>
</evidence>
<accession>A0A6C0E608</accession>
<proteinExistence type="predicted"/>
<dbReference type="AlphaFoldDB" id="A0A6C0E608"/>
<organism evidence="1">
    <name type="scientific">viral metagenome</name>
    <dbReference type="NCBI Taxonomy" id="1070528"/>
    <lineage>
        <taxon>unclassified sequences</taxon>
        <taxon>metagenomes</taxon>
        <taxon>organismal metagenomes</taxon>
    </lineage>
</organism>
<evidence type="ECO:0000313" key="1">
    <source>
        <dbReference type="EMBL" id="QHT24606.1"/>
    </source>
</evidence>
<name>A0A6C0E608_9ZZZZ</name>
<dbReference type="EMBL" id="MN739747">
    <property type="protein sequence ID" value="QHT24606.1"/>
    <property type="molecule type" value="Genomic_DNA"/>
</dbReference>
<protein>
    <recommendedName>
        <fullName evidence="2">RING-type domain-containing protein</fullName>
    </recommendedName>
</protein>
<reference evidence="1" key="1">
    <citation type="journal article" date="2020" name="Nature">
        <title>Giant virus diversity and host interactions through global metagenomics.</title>
        <authorList>
            <person name="Schulz F."/>
            <person name="Roux S."/>
            <person name="Paez-Espino D."/>
            <person name="Jungbluth S."/>
            <person name="Walsh D.A."/>
            <person name="Denef V.J."/>
            <person name="McMahon K.D."/>
            <person name="Konstantinidis K.T."/>
            <person name="Eloe-Fadrosh E.A."/>
            <person name="Kyrpides N.C."/>
            <person name="Woyke T."/>
        </authorList>
    </citation>
    <scope>NUCLEOTIDE SEQUENCE</scope>
    <source>
        <strain evidence="1">GVMAG-M-3300023179-150</strain>
    </source>
</reference>
<sequence>MDTFISQKKLNELNNLVHTDNQKLTQSRKEQLEWLYNSSKLKIDLDDLEISPLLVINRLCILYFITTKKSSQELYQSFFDLCDQSKSTDSILDDSDSETEESDNTNDVNIMDNLIGLEFWVDFNNNDKSLKKIENILNMKAVVNDVILETSDKLAAASHLGFPLPSSLTGRPRIQDTCCKFEGCKFNHKLKDELGTFTKKSAKQKKNEMMLSLVDHLKTHNCYVAGLHAAHEVAVSKFNLTTQKILDENITVCPSTICNDPTFKTPAKLILHLTALGIPSFWNSDIGSDATLRYNDYILTLDIKSVIFKIPQNFKCVSCRCTNTGNIVAINYPCFHLNVCFNCLRKNKANFNRCGECSKNIVAIYPLSSCK</sequence>